<dbReference type="EMBL" id="LCDG01000001">
    <property type="protein sequence ID" value="KKS48394.1"/>
    <property type="molecule type" value="Genomic_DNA"/>
</dbReference>
<sequence>MLPASGSPIIDKIKTEIINPIIILLVAVAVGYFLYGLMEFIRNQDNEDAQESGKKHMLWGAIGIAIMFSVYGILNLVNNIAGSLTT</sequence>
<dbReference type="Proteomes" id="UP000034704">
    <property type="component" value="Unassembled WGS sequence"/>
</dbReference>
<dbReference type="AlphaFoldDB" id="A0A0G0ZI87"/>
<keyword evidence="1" id="KW-0472">Membrane</keyword>
<gene>
    <name evidence="2" type="ORF">UV12_C0001G0089</name>
</gene>
<reference evidence="2 3" key="1">
    <citation type="journal article" date="2015" name="Nature">
        <title>rRNA introns, odd ribosomes, and small enigmatic genomes across a large radiation of phyla.</title>
        <authorList>
            <person name="Brown C.T."/>
            <person name="Hug L.A."/>
            <person name="Thomas B.C."/>
            <person name="Sharon I."/>
            <person name="Castelle C.J."/>
            <person name="Singh A."/>
            <person name="Wilkins M.J."/>
            <person name="Williams K.H."/>
            <person name="Banfield J.F."/>
        </authorList>
    </citation>
    <scope>NUCLEOTIDE SEQUENCE [LARGE SCALE GENOMIC DNA]</scope>
</reference>
<feature type="transmembrane region" description="Helical" evidence="1">
    <location>
        <begin position="17"/>
        <end position="37"/>
    </location>
</feature>
<feature type="transmembrane region" description="Helical" evidence="1">
    <location>
        <begin position="58"/>
        <end position="77"/>
    </location>
</feature>
<protein>
    <submittedName>
        <fullName evidence="2">Uncharacterized protein</fullName>
    </submittedName>
</protein>
<name>A0A0G0ZI87_9BACT</name>
<accession>A0A0G0ZI87</accession>
<organism evidence="2 3">
    <name type="scientific">Candidatus Nomurabacteria bacterium GW2011_GWC2_42_20</name>
    <dbReference type="NCBI Taxonomy" id="1618756"/>
    <lineage>
        <taxon>Bacteria</taxon>
        <taxon>Candidatus Nomuraibacteriota</taxon>
    </lineage>
</organism>
<evidence type="ECO:0000313" key="2">
    <source>
        <dbReference type="EMBL" id="KKS48394.1"/>
    </source>
</evidence>
<dbReference type="InterPro" id="IPR043993">
    <property type="entry name" value="T4SS_pilin"/>
</dbReference>
<keyword evidence="1" id="KW-0812">Transmembrane</keyword>
<keyword evidence="1" id="KW-1133">Transmembrane helix</keyword>
<evidence type="ECO:0000256" key="1">
    <source>
        <dbReference type="SAM" id="Phobius"/>
    </source>
</evidence>
<proteinExistence type="predicted"/>
<dbReference type="STRING" id="1618756.UV12_C0001G0089"/>
<comment type="caution">
    <text evidence="2">The sequence shown here is derived from an EMBL/GenBank/DDBJ whole genome shotgun (WGS) entry which is preliminary data.</text>
</comment>
<dbReference type="Pfam" id="PF18895">
    <property type="entry name" value="T4SS_pilin"/>
    <property type="match status" value="1"/>
</dbReference>
<evidence type="ECO:0000313" key="3">
    <source>
        <dbReference type="Proteomes" id="UP000034704"/>
    </source>
</evidence>